<dbReference type="WBParaSite" id="ALUE_0001546701-mRNA-1">
    <property type="protein sequence ID" value="ALUE_0001546701-mRNA-1"/>
    <property type="gene ID" value="ALUE_0001546701"/>
</dbReference>
<evidence type="ECO:0000313" key="2">
    <source>
        <dbReference type="Proteomes" id="UP000036681"/>
    </source>
</evidence>
<organism evidence="2 3">
    <name type="scientific">Ascaris lumbricoides</name>
    <name type="common">Giant roundworm</name>
    <dbReference type="NCBI Taxonomy" id="6252"/>
    <lineage>
        <taxon>Eukaryota</taxon>
        <taxon>Metazoa</taxon>
        <taxon>Ecdysozoa</taxon>
        <taxon>Nematoda</taxon>
        <taxon>Chromadorea</taxon>
        <taxon>Rhabditida</taxon>
        <taxon>Spirurina</taxon>
        <taxon>Ascaridomorpha</taxon>
        <taxon>Ascaridoidea</taxon>
        <taxon>Ascarididae</taxon>
        <taxon>Ascaris</taxon>
    </lineage>
</organism>
<dbReference type="Proteomes" id="UP000036681">
    <property type="component" value="Unplaced"/>
</dbReference>
<accession>A0A0M3IC84</accession>
<feature type="transmembrane region" description="Helical" evidence="1">
    <location>
        <begin position="76"/>
        <end position="102"/>
    </location>
</feature>
<keyword evidence="1" id="KW-0812">Transmembrane</keyword>
<sequence>MTCYSMTDNRLKRIEKSGAFVCTPQKNDIESVFVLFVLREFYKKETFEHLITSHEHQAIEHTTTDDMSFCLEKGSFAGASAALISAYIVAVCFASGIGFTLYRSNHQKY</sequence>
<keyword evidence="2" id="KW-1185">Reference proteome</keyword>
<name>A0A0M3IC84_ASCLU</name>
<proteinExistence type="predicted"/>
<dbReference type="AlphaFoldDB" id="A0A0M3IC84"/>
<keyword evidence="1" id="KW-0472">Membrane</keyword>
<evidence type="ECO:0000313" key="3">
    <source>
        <dbReference type="WBParaSite" id="ALUE_0001546701-mRNA-1"/>
    </source>
</evidence>
<protein>
    <submittedName>
        <fullName evidence="3">CASP-like protein</fullName>
    </submittedName>
</protein>
<keyword evidence="1" id="KW-1133">Transmembrane helix</keyword>
<reference evidence="3" key="1">
    <citation type="submission" date="2017-02" db="UniProtKB">
        <authorList>
            <consortium name="WormBaseParasite"/>
        </authorList>
    </citation>
    <scope>IDENTIFICATION</scope>
</reference>
<evidence type="ECO:0000256" key="1">
    <source>
        <dbReference type="SAM" id="Phobius"/>
    </source>
</evidence>